<name>A0A938WQ12_9BACT</name>
<keyword evidence="11" id="KW-1185">Reference proteome</keyword>
<reference evidence="10 11" key="1">
    <citation type="journal article" date="2021" name="Sci. Rep.">
        <title>The distribution of antibiotic resistance genes in chicken gut microbiota commensals.</title>
        <authorList>
            <person name="Juricova H."/>
            <person name="Matiasovicova J."/>
            <person name="Kubasova T."/>
            <person name="Cejkova D."/>
            <person name="Rychlik I."/>
        </authorList>
    </citation>
    <scope>NUCLEOTIDE SEQUENCE [LARGE SCALE GENOMIC DNA]</scope>
    <source>
        <strain evidence="10 11">An819</strain>
    </source>
</reference>
<dbReference type="Pfam" id="PF07715">
    <property type="entry name" value="Plug"/>
    <property type="match status" value="1"/>
</dbReference>
<evidence type="ECO:0000256" key="2">
    <source>
        <dbReference type="ARBA" id="ARBA00022448"/>
    </source>
</evidence>
<evidence type="ECO:0000256" key="6">
    <source>
        <dbReference type="ARBA" id="ARBA00023237"/>
    </source>
</evidence>
<evidence type="ECO:0000256" key="3">
    <source>
        <dbReference type="ARBA" id="ARBA00022452"/>
    </source>
</evidence>
<keyword evidence="5 7" id="KW-0472">Membrane</keyword>
<dbReference type="NCBIfam" id="TIGR04057">
    <property type="entry name" value="SusC_RagA_signa"/>
    <property type="match status" value="1"/>
</dbReference>
<comment type="similarity">
    <text evidence="7">Belongs to the TonB-dependent receptor family.</text>
</comment>
<accession>A0A938WQ12</accession>
<gene>
    <name evidence="10" type="ORF">H6B30_15155</name>
</gene>
<dbReference type="RefSeq" id="WP_205112077.1">
    <property type="nucleotide sequence ID" value="NZ_JACJJL010000042.1"/>
</dbReference>
<evidence type="ECO:0000256" key="8">
    <source>
        <dbReference type="SAM" id="SignalP"/>
    </source>
</evidence>
<dbReference type="Gene3D" id="2.40.170.20">
    <property type="entry name" value="TonB-dependent receptor, beta-barrel domain"/>
    <property type="match status" value="1"/>
</dbReference>
<dbReference type="NCBIfam" id="TIGR04056">
    <property type="entry name" value="OMP_RagA_SusC"/>
    <property type="match status" value="1"/>
</dbReference>
<dbReference type="InterPro" id="IPR037066">
    <property type="entry name" value="Plug_dom_sf"/>
</dbReference>
<dbReference type="EMBL" id="JACJJL010000042">
    <property type="protein sequence ID" value="MBM6663062.1"/>
    <property type="molecule type" value="Genomic_DNA"/>
</dbReference>
<feature type="signal peptide" evidence="8">
    <location>
        <begin position="1"/>
        <end position="20"/>
    </location>
</feature>
<comment type="subcellular location">
    <subcellularLocation>
        <location evidence="1 7">Cell outer membrane</location>
        <topology evidence="1 7">Multi-pass membrane protein</topology>
    </subcellularLocation>
</comment>
<evidence type="ECO:0000256" key="4">
    <source>
        <dbReference type="ARBA" id="ARBA00022692"/>
    </source>
</evidence>
<evidence type="ECO:0000313" key="11">
    <source>
        <dbReference type="Proteomes" id="UP000764045"/>
    </source>
</evidence>
<feature type="chain" id="PRO_5037013490" evidence="8">
    <location>
        <begin position="21"/>
        <end position="1029"/>
    </location>
</feature>
<dbReference type="AlphaFoldDB" id="A0A938WQ12"/>
<dbReference type="InterPro" id="IPR008969">
    <property type="entry name" value="CarboxyPept-like_regulatory"/>
</dbReference>
<keyword evidence="10" id="KW-0675">Receptor</keyword>
<sequence>MRKTLISLLMAVIGMAAAHAQSRPAGTVAGTVVSQQGEPLVGAIIRAKDTGATLAVTDIDGKFSIAQSKMPKGGTITVSSMGFVAQDAKAAGARPLTIVMQEDAAALNEVVVVGYGTQKKTALTSSVEVIKADVIKQMPAVNLDQALAGQTAGLSVMSSTGDPSSSREATVRIRGIYDPPLLVVDGIPRFGTNTSGGEMRLSDLNPDDIESISVLKDAAAAAVYGARAANGVILVQTKRGKGSQKLRVNYSGQVNVQQATQLPHFLPAYEFAQLYNRAVDNSPATTYKKYTDEQLEAIRRHDMPNVYGDDDLLDYLDKTGYSTMHTASVSGGGKAVSYYISFGYTFNQGLYSGVRRKRFNYSAKLDAELGAGFKVALDMTGNRSNNHNTSSATITNAYSFSPLQPLRFTNGDLASINGANPLIPIYGIGGYYDDAARFHQLSATLRYEAPFLKGLSAYMRFTLDDNHFRDKSFAKPTALYLYDAEAGEYSVDPNTEYPRAKISMQQADRGIDNYLYEVGASYQGTFAGKHDVGLTLVANYQSYEVNALTAENQDLSGAYPEILGTTSSGRIVGTESRSERASLIGRATYGYANRYFVEASFRLDGSTRFTPDHRWGFFPTVSASWVLSNEEFFKDWRQAVLSNAKLRASTGVLGDDGAVGDFSYLLKYVYANGAGYNIGGNFRQGITLDTSSFPNPDLQWGKTRDYNIGVDLGFWGNRIGLTFEHYWRYRTNLITAAPSYTFPPSTGVEGLTPSVNFGKVKAWGWDLTLTHRNSYGDFKYDVALTLSHTTDKVLDYGDESTVAPNRRRTGRRSLLWFMYEADGLFRSEEELAAYDVDQDGQGNATLAPGDIKYKDQNGDKKITDLDRIAVHNSSYPDMNGSLRLGAGYKGFFFSVMFQGVAGYRANITDYYTLYSNSLPKFQDYHMRDSWTPDNPGATYPRVKFATANDNNRKESTFWIKDCNFVRLKYINIGYNFPEKLIRRIGMASASISLTASNLHTWTDLEEMDPESQRGYPIQRSYGMSLNIGF</sequence>
<keyword evidence="6 7" id="KW-0998">Cell outer membrane</keyword>
<dbReference type="Gene3D" id="2.170.130.10">
    <property type="entry name" value="TonB-dependent receptor, plug domain"/>
    <property type="match status" value="1"/>
</dbReference>
<evidence type="ECO:0000256" key="7">
    <source>
        <dbReference type="PROSITE-ProRule" id="PRU01360"/>
    </source>
</evidence>
<dbReference type="SUPFAM" id="SSF49464">
    <property type="entry name" value="Carboxypeptidase regulatory domain-like"/>
    <property type="match status" value="1"/>
</dbReference>
<dbReference type="Pfam" id="PF13715">
    <property type="entry name" value="CarbopepD_reg_2"/>
    <property type="match status" value="1"/>
</dbReference>
<dbReference type="InterPro" id="IPR036942">
    <property type="entry name" value="Beta-barrel_TonB_sf"/>
</dbReference>
<keyword evidence="4 7" id="KW-0812">Transmembrane</keyword>
<dbReference type="InterPro" id="IPR023997">
    <property type="entry name" value="TonB-dep_OMP_SusC/RagA_CS"/>
</dbReference>
<comment type="caution">
    <text evidence="10">The sequence shown here is derived from an EMBL/GenBank/DDBJ whole genome shotgun (WGS) entry which is preliminary data.</text>
</comment>
<evidence type="ECO:0000256" key="5">
    <source>
        <dbReference type="ARBA" id="ARBA00023136"/>
    </source>
</evidence>
<evidence type="ECO:0000259" key="9">
    <source>
        <dbReference type="Pfam" id="PF07715"/>
    </source>
</evidence>
<organism evidence="10 11">
    <name type="scientific">Marseilla massiliensis</name>
    <dbReference type="NCBI Taxonomy" id="1841864"/>
    <lineage>
        <taxon>Bacteria</taxon>
        <taxon>Pseudomonadati</taxon>
        <taxon>Bacteroidota</taxon>
        <taxon>Bacteroidia</taxon>
        <taxon>Bacteroidales</taxon>
        <taxon>Prevotellaceae</taxon>
        <taxon>Marseilla</taxon>
    </lineage>
</organism>
<dbReference type="InterPro" id="IPR039426">
    <property type="entry name" value="TonB-dep_rcpt-like"/>
</dbReference>
<keyword evidence="3 7" id="KW-1134">Transmembrane beta strand</keyword>
<feature type="domain" description="TonB-dependent receptor plug" evidence="9">
    <location>
        <begin position="121"/>
        <end position="232"/>
    </location>
</feature>
<keyword evidence="2 7" id="KW-0813">Transport</keyword>
<proteinExistence type="inferred from homology"/>
<protein>
    <submittedName>
        <fullName evidence="10">TonB-dependent receptor</fullName>
    </submittedName>
</protein>
<dbReference type="Proteomes" id="UP000764045">
    <property type="component" value="Unassembled WGS sequence"/>
</dbReference>
<dbReference type="SUPFAM" id="SSF56935">
    <property type="entry name" value="Porins"/>
    <property type="match status" value="1"/>
</dbReference>
<dbReference type="PROSITE" id="PS52016">
    <property type="entry name" value="TONB_DEPENDENT_REC_3"/>
    <property type="match status" value="1"/>
</dbReference>
<dbReference type="InterPro" id="IPR023996">
    <property type="entry name" value="TonB-dep_OMP_SusC/RagA"/>
</dbReference>
<evidence type="ECO:0000313" key="10">
    <source>
        <dbReference type="EMBL" id="MBM6663062.1"/>
    </source>
</evidence>
<dbReference type="InterPro" id="IPR012910">
    <property type="entry name" value="Plug_dom"/>
</dbReference>
<keyword evidence="8" id="KW-0732">Signal</keyword>
<evidence type="ECO:0000256" key="1">
    <source>
        <dbReference type="ARBA" id="ARBA00004571"/>
    </source>
</evidence>
<dbReference type="GO" id="GO:0009279">
    <property type="term" value="C:cell outer membrane"/>
    <property type="evidence" value="ECO:0007669"/>
    <property type="project" value="UniProtKB-SubCell"/>
</dbReference>